<gene>
    <name evidence="2" type="ORF">I3842_09G132200</name>
</gene>
<dbReference type="AlphaFoldDB" id="A0A922E3N8"/>
<keyword evidence="1" id="KW-1133">Transmembrane helix</keyword>
<organism evidence="2 3">
    <name type="scientific">Carya illinoinensis</name>
    <name type="common">Pecan</name>
    <dbReference type="NCBI Taxonomy" id="32201"/>
    <lineage>
        <taxon>Eukaryota</taxon>
        <taxon>Viridiplantae</taxon>
        <taxon>Streptophyta</taxon>
        <taxon>Embryophyta</taxon>
        <taxon>Tracheophyta</taxon>
        <taxon>Spermatophyta</taxon>
        <taxon>Magnoliopsida</taxon>
        <taxon>eudicotyledons</taxon>
        <taxon>Gunneridae</taxon>
        <taxon>Pentapetalae</taxon>
        <taxon>rosids</taxon>
        <taxon>fabids</taxon>
        <taxon>Fagales</taxon>
        <taxon>Juglandaceae</taxon>
        <taxon>Carya</taxon>
    </lineage>
</organism>
<evidence type="ECO:0000313" key="3">
    <source>
        <dbReference type="Proteomes" id="UP000811246"/>
    </source>
</evidence>
<evidence type="ECO:0000313" key="2">
    <source>
        <dbReference type="EMBL" id="KAG6696133.1"/>
    </source>
</evidence>
<dbReference type="PANTHER" id="PTHR33116:SF80">
    <property type="entry name" value="REVERSE TRANSCRIPTASE ZINC-BINDING DOMAIN-CONTAINING PROTEIN"/>
    <property type="match status" value="1"/>
</dbReference>
<reference evidence="2" key="1">
    <citation type="submission" date="2021-01" db="EMBL/GenBank/DDBJ databases">
        <authorList>
            <person name="Lovell J.T."/>
            <person name="Bentley N."/>
            <person name="Bhattarai G."/>
            <person name="Jenkins J.W."/>
            <person name="Sreedasyam A."/>
            <person name="Alarcon Y."/>
            <person name="Bock C."/>
            <person name="Boston L."/>
            <person name="Carlson J."/>
            <person name="Cervantes K."/>
            <person name="Clermont K."/>
            <person name="Krom N."/>
            <person name="Kubenka K."/>
            <person name="Mamidi S."/>
            <person name="Mattison C."/>
            <person name="Monteros M."/>
            <person name="Pisani C."/>
            <person name="Plott C."/>
            <person name="Rajasekar S."/>
            <person name="Rhein H.S."/>
            <person name="Rohla C."/>
            <person name="Song M."/>
            <person name="Hilaire R.S."/>
            <person name="Shu S."/>
            <person name="Wells L."/>
            <person name="Wang X."/>
            <person name="Webber J."/>
            <person name="Heerema R.J."/>
            <person name="Klein P."/>
            <person name="Conner P."/>
            <person name="Grauke L."/>
            <person name="Grimwood J."/>
            <person name="Schmutz J."/>
            <person name="Randall J.J."/>
        </authorList>
    </citation>
    <scope>NUCLEOTIDE SEQUENCE</scope>
    <source>
        <tissue evidence="2">Leaf</tissue>
    </source>
</reference>
<sequence>MRGLIKVLNFYEEWSGQVLSKEKSVIYCSKNISIVRKRLLICIIGFSEGTFLFKYLGVPIVTGRLKASDFGDILGKVTKKIASWKMKMLFIGGRAILLRHVLSRILWYK</sequence>
<feature type="transmembrane region" description="Helical" evidence="1">
    <location>
        <begin position="39"/>
        <end position="61"/>
    </location>
</feature>
<feature type="transmembrane region" description="Helical" evidence="1">
    <location>
        <begin position="81"/>
        <end position="102"/>
    </location>
</feature>
<keyword evidence="1" id="KW-0472">Membrane</keyword>
<evidence type="ECO:0000256" key="1">
    <source>
        <dbReference type="SAM" id="Phobius"/>
    </source>
</evidence>
<dbReference type="EMBL" id="CM031833">
    <property type="protein sequence ID" value="KAG6696133.1"/>
    <property type="molecule type" value="Genomic_DNA"/>
</dbReference>
<protein>
    <submittedName>
        <fullName evidence="2">Uncharacterized protein</fullName>
    </submittedName>
</protein>
<name>A0A922E3N8_CARIL</name>
<accession>A0A922E3N8</accession>
<comment type="caution">
    <text evidence="2">The sequence shown here is derived from an EMBL/GenBank/DDBJ whole genome shotgun (WGS) entry which is preliminary data.</text>
</comment>
<keyword evidence="1" id="KW-0812">Transmembrane</keyword>
<dbReference type="Proteomes" id="UP000811246">
    <property type="component" value="Chromosome 9"/>
</dbReference>
<proteinExistence type="predicted"/>
<dbReference type="PANTHER" id="PTHR33116">
    <property type="entry name" value="REVERSE TRANSCRIPTASE ZINC-BINDING DOMAIN-CONTAINING PROTEIN-RELATED-RELATED"/>
    <property type="match status" value="1"/>
</dbReference>